<dbReference type="InterPro" id="IPR011010">
    <property type="entry name" value="DNA_brk_join_enz"/>
</dbReference>
<dbReference type="InterPro" id="IPR050090">
    <property type="entry name" value="Tyrosine_recombinase_XerCD"/>
</dbReference>
<evidence type="ECO:0000259" key="7">
    <source>
        <dbReference type="PROSITE" id="PS51900"/>
    </source>
</evidence>
<dbReference type="CDD" id="cd00397">
    <property type="entry name" value="DNA_BRE_C"/>
    <property type="match status" value="1"/>
</dbReference>
<name>A0A7X5ZRP1_9PSEU</name>
<dbReference type="PANTHER" id="PTHR30349:SF41">
    <property type="entry name" value="INTEGRASE_RECOMBINASE PROTEIN MJ0367-RELATED"/>
    <property type="match status" value="1"/>
</dbReference>
<proteinExistence type="inferred from homology"/>
<evidence type="ECO:0000259" key="6">
    <source>
        <dbReference type="PROSITE" id="PS51898"/>
    </source>
</evidence>
<dbReference type="GO" id="GO:0015074">
    <property type="term" value="P:DNA integration"/>
    <property type="evidence" value="ECO:0007669"/>
    <property type="project" value="UniProtKB-KW"/>
</dbReference>
<evidence type="ECO:0000256" key="2">
    <source>
        <dbReference type="ARBA" id="ARBA00022908"/>
    </source>
</evidence>
<dbReference type="InterPro" id="IPR004107">
    <property type="entry name" value="Integrase_SAM-like_N"/>
</dbReference>
<dbReference type="GO" id="GO:0003677">
    <property type="term" value="F:DNA binding"/>
    <property type="evidence" value="ECO:0007669"/>
    <property type="project" value="UniProtKB-UniRule"/>
</dbReference>
<comment type="caution">
    <text evidence="8">The sequence shown here is derived from an EMBL/GenBank/DDBJ whole genome shotgun (WGS) entry which is preliminary data.</text>
</comment>
<evidence type="ECO:0000256" key="3">
    <source>
        <dbReference type="ARBA" id="ARBA00023125"/>
    </source>
</evidence>
<evidence type="ECO:0000256" key="5">
    <source>
        <dbReference type="PROSITE-ProRule" id="PRU01248"/>
    </source>
</evidence>
<dbReference type="EMBL" id="JAAOYM010000001">
    <property type="protein sequence ID" value="NIJ13074.1"/>
    <property type="molecule type" value="Genomic_DNA"/>
</dbReference>
<accession>A0A7X5ZRP1</accession>
<dbReference type="SUPFAM" id="SSF56349">
    <property type="entry name" value="DNA breaking-rejoining enzymes"/>
    <property type="match status" value="1"/>
</dbReference>
<dbReference type="Proteomes" id="UP000545493">
    <property type="component" value="Unassembled WGS sequence"/>
</dbReference>
<dbReference type="PANTHER" id="PTHR30349">
    <property type="entry name" value="PHAGE INTEGRASE-RELATED"/>
    <property type="match status" value="1"/>
</dbReference>
<dbReference type="RefSeq" id="WP_167172595.1">
    <property type="nucleotide sequence ID" value="NZ_JAAOYM010000001.1"/>
</dbReference>
<dbReference type="AlphaFoldDB" id="A0A7X5ZRP1"/>
<organism evidence="8 9">
    <name type="scientific">Saccharomonospora amisosensis</name>
    <dbReference type="NCBI Taxonomy" id="1128677"/>
    <lineage>
        <taxon>Bacteria</taxon>
        <taxon>Bacillati</taxon>
        <taxon>Actinomycetota</taxon>
        <taxon>Actinomycetes</taxon>
        <taxon>Pseudonocardiales</taxon>
        <taxon>Pseudonocardiaceae</taxon>
        <taxon>Saccharomonospora</taxon>
    </lineage>
</organism>
<keyword evidence="2" id="KW-0229">DNA integration</keyword>
<dbReference type="Pfam" id="PF13495">
    <property type="entry name" value="Phage_int_SAM_4"/>
    <property type="match status" value="1"/>
</dbReference>
<evidence type="ECO:0000256" key="4">
    <source>
        <dbReference type="ARBA" id="ARBA00023172"/>
    </source>
</evidence>
<keyword evidence="4" id="KW-0233">DNA recombination</keyword>
<dbReference type="PROSITE" id="PS51898">
    <property type="entry name" value="TYR_RECOMBINASE"/>
    <property type="match status" value="1"/>
</dbReference>
<reference evidence="8 9" key="1">
    <citation type="submission" date="2020-03" db="EMBL/GenBank/DDBJ databases">
        <title>Sequencing the genomes of 1000 actinobacteria strains.</title>
        <authorList>
            <person name="Klenk H.-P."/>
        </authorList>
    </citation>
    <scope>NUCLEOTIDE SEQUENCE [LARGE SCALE GENOMIC DNA]</scope>
    <source>
        <strain evidence="8 9">DSM 45685</strain>
    </source>
</reference>
<evidence type="ECO:0000313" key="9">
    <source>
        <dbReference type="Proteomes" id="UP000545493"/>
    </source>
</evidence>
<dbReference type="InterPro" id="IPR002104">
    <property type="entry name" value="Integrase_catalytic"/>
</dbReference>
<gene>
    <name evidence="8" type="ORF">FHU38_003418</name>
</gene>
<protein>
    <submittedName>
        <fullName evidence="8">Site-specific recombinase XerD</fullName>
    </submittedName>
</protein>
<feature type="domain" description="Tyr recombinase" evidence="6">
    <location>
        <begin position="127"/>
        <end position="308"/>
    </location>
</feature>
<evidence type="ECO:0000313" key="8">
    <source>
        <dbReference type="EMBL" id="NIJ13074.1"/>
    </source>
</evidence>
<dbReference type="InterPro" id="IPR013762">
    <property type="entry name" value="Integrase-like_cat_sf"/>
</dbReference>
<evidence type="ECO:0000256" key="1">
    <source>
        <dbReference type="ARBA" id="ARBA00008857"/>
    </source>
</evidence>
<dbReference type="Gene3D" id="1.10.443.10">
    <property type="entry name" value="Intergrase catalytic core"/>
    <property type="match status" value="1"/>
</dbReference>
<dbReference type="Gene3D" id="1.10.150.130">
    <property type="match status" value="1"/>
</dbReference>
<dbReference type="GO" id="GO:0006310">
    <property type="term" value="P:DNA recombination"/>
    <property type="evidence" value="ECO:0007669"/>
    <property type="project" value="UniProtKB-KW"/>
</dbReference>
<dbReference type="Pfam" id="PF00589">
    <property type="entry name" value="Phage_integrase"/>
    <property type="match status" value="1"/>
</dbReference>
<sequence length="316" mass="35809">MTTPDTAAVPLDDLRELLPDWKRHLRAANKAPSTINSYLLIAQEFLAFLLDSGMPTSASAITREHIEHYLVHLQERPHKRTGKPLSAANIAKHYRSLQQLFRWLDEVEGEIEASPFAKMSPPAVPEQPVDVLTEDQLRALVNACKGKTFEQRRDEALVRMFIDTGARIGEIAPLRVDDIDFDADVAHVMGKGRRARAVPFGSKTGEALRRYLRARSRQKPAAGRDELWIGRKGPLKEYGIRQVLRRRAEDAGVPNVHPHRFRHSFAHRWLADGGQEQDLMRLAGWRSREMVGRYGASAADERAREAHRRMGLGDQL</sequence>
<feature type="domain" description="Core-binding (CB)" evidence="7">
    <location>
        <begin position="12"/>
        <end position="105"/>
    </location>
</feature>
<dbReference type="InterPro" id="IPR044068">
    <property type="entry name" value="CB"/>
</dbReference>
<keyword evidence="3 5" id="KW-0238">DNA-binding</keyword>
<keyword evidence="9" id="KW-1185">Reference proteome</keyword>
<dbReference type="PROSITE" id="PS51900">
    <property type="entry name" value="CB"/>
    <property type="match status" value="1"/>
</dbReference>
<dbReference type="InterPro" id="IPR010998">
    <property type="entry name" value="Integrase_recombinase_N"/>
</dbReference>
<comment type="similarity">
    <text evidence="1">Belongs to the 'phage' integrase family.</text>
</comment>